<dbReference type="Pfam" id="PF08700">
    <property type="entry name" value="VPS51_Exo84_N"/>
    <property type="match status" value="1"/>
</dbReference>
<dbReference type="SUPFAM" id="SSF50729">
    <property type="entry name" value="PH domain-like"/>
    <property type="match status" value="1"/>
</dbReference>
<keyword evidence="5" id="KW-0268">Exocytosis</keyword>
<dbReference type="Pfam" id="PF16528">
    <property type="entry name" value="Exo84_C"/>
    <property type="match status" value="1"/>
</dbReference>
<dbReference type="SUPFAM" id="SSF74788">
    <property type="entry name" value="Cullin repeat-like"/>
    <property type="match status" value="1"/>
</dbReference>
<gene>
    <name evidence="8" type="ORF">INT44_001033</name>
</gene>
<evidence type="ECO:0000256" key="3">
    <source>
        <dbReference type="ARBA" id="ARBA00021269"/>
    </source>
</evidence>
<dbReference type="GO" id="GO:0006893">
    <property type="term" value="P:Golgi to plasma membrane transport"/>
    <property type="evidence" value="ECO:0007669"/>
    <property type="project" value="TreeGrafter"/>
</dbReference>
<accession>A0A8H7QAH0</accession>
<dbReference type="PANTHER" id="PTHR21426">
    <property type="entry name" value="EXOCYST COMPLEX COMPONENT 8"/>
    <property type="match status" value="1"/>
</dbReference>
<dbReference type="OrthoDB" id="642193at2759"/>
<dbReference type="EMBL" id="JAEPRA010000002">
    <property type="protein sequence ID" value="KAG2188280.1"/>
    <property type="molecule type" value="Genomic_DNA"/>
</dbReference>
<sequence>MRASVADVNEEQLRAFYRSLNDAKTMVGSDLQRNVYRNYTEFVVISKEISNLDGDMLLLRDFLNELRVINASFKDEVDPMAGIINDPAPIAESITQRRKPSEMATADMQTIYRAQLASLWESIEGSQRLLPFAPDRHIVRDFSNFVELHPKTLQARQATQLVLLNDCILVASKKKRTMSSKVKLVADRCWELDKIRVADVKNTSDLTNALKIIHYNDEYLFRCERPEDKMSLLVTVKRVTDELLESSKQNDADAKLSVNGKHTVHMQRNQTESILIIHVSSQNHCYKWFQSQVEARSKKSRNDRDPTKQMPQLASSDVKWLSELPDELEVFIAIREFEDAVAYIEKARAILSSFSSDPGKLDGVKEEIDTYVYKLSKAIGRDLSNSLLTKVQFQRNVNWLLRLGLGETGREMFLATRSGVIKRRIRQLTFEGDVTTYINELSLVVFTLVRNTCEWYRDSFKDNRMASGFITWVKEQITIYAQIFNKQVFGQNSLNLRVISDCLRSTAEQCSLLRKVGLDLKFMLDDIFAEEIKKLIIAYEERAIGRLDKIIKEDKFLVVSSQSLGTDVKVTASVVSFYNILIKFVNEACLLVKLPLYSTLIQSISNITEQYLRRMIKESQAREMAKDQRYAAMMNVAFVLDNVVPRISSQLNRHFDRPIPELDTLRATLRGE</sequence>
<proteinExistence type="inferred from homology"/>
<dbReference type="PANTHER" id="PTHR21426:SF12">
    <property type="entry name" value="EXOCYST COMPLEX COMPONENT 8"/>
    <property type="match status" value="1"/>
</dbReference>
<comment type="subcellular location">
    <subcellularLocation>
        <location evidence="1">Cytoplasmic vesicle</location>
        <location evidence="1">Secretory vesicle</location>
    </subcellularLocation>
</comment>
<dbReference type="InterPro" id="IPR011993">
    <property type="entry name" value="PH-like_dom_sf"/>
</dbReference>
<evidence type="ECO:0000256" key="2">
    <source>
        <dbReference type="ARBA" id="ARBA00007210"/>
    </source>
</evidence>
<dbReference type="GO" id="GO:0015031">
    <property type="term" value="P:protein transport"/>
    <property type="evidence" value="ECO:0007669"/>
    <property type="project" value="UniProtKB-KW"/>
</dbReference>
<keyword evidence="6" id="KW-0653">Protein transport</keyword>
<reference evidence="8" key="1">
    <citation type="submission" date="2020-12" db="EMBL/GenBank/DDBJ databases">
        <title>Metabolic potential, ecology and presence of endohyphal bacteria is reflected in genomic diversity of Mucoromycotina.</title>
        <authorList>
            <person name="Muszewska A."/>
            <person name="Okrasinska A."/>
            <person name="Steczkiewicz K."/>
            <person name="Drgas O."/>
            <person name="Orlowska M."/>
            <person name="Perlinska-Lenart U."/>
            <person name="Aleksandrzak-Piekarczyk T."/>
            <person name="Szatraj K."/>
            <person name="Zielenkiewicz U."/>
            <person name="Pilsyk S."/>
            <person name="Malc E."/>
            <person name="Mieczkowski P."/>
            <person name="Kruszewska J.S."/>
            <person name="Biernat P."/>
            <person name="Pawlowska J."/>
        </authorList>
    </citation>
    <scope>NUCLEOTIDE SEQUENCE</scope>
    <source>
        <strain evidence="8">WA0000051536</strain>
    </source>
</reference>
<dbReference type="Gene3D" id="2.30.29.30">
    <property type="entry name" value="Pleckstrin-homology domain (PH domain)/Phosphotyrosine-binding domain (PTB)"/>
    <property type="match status" value="1"/>
</dbReference>
<dbReference type="Gene3D" id="1.20.58.1220">
    <property type="entry name" value="Exo84p, C-terminal helical domain"/>
    <property type="match status" value="1"/>
</dbReference>
<evidence type="ECO:0000256" key="4">
    <source>
        <dbReference type="ARBA" id="ARBA00022448"/>
    </source>
</evidence>
<dbReference type="GO" id="GO:0000145">
    <property type="term" value="C:exocyst"/>
    <property type="evidence" value="ECO:0007669"/>
    <property type="project" value="InterPro"/>
</dbReference>
<organism evidence="8 9">
    <name type="scientific">Umbelopsis vinacea</name>
    <dbReference type="NCBI Taxonomy" id="44442"/>
    <lineage>
        <taxon>Eukaryota</taxon>
        <taxon>Fungi</taxon>
        <taxon>Fungi incertae sedis</taxon>
        <taxon>Mucoromycota</taxon>
        <taxon>Mucoromycotina</taxon>
        <taxon>Umbelopsidomycetes</taxon>
        <taxon>Umbelopsidales</taxon>
        <taxon>Umbelopsidaceae</taxon>
        <taxon>Umbelopsis</taxon>
    </lineage>
</organism>
<dbReference type="InterPro" id="IPR016159">
    <property type="entry name" value="Cullin_repeat-like_dom_sf"/>
</dbReference>
<evidence type="ECO:0000313" key="8">
    <source>
        <dbReference type="EMBL" id="KAG2188280.1"/>
    </source>
</evidence>
<feature type="domain" description="Exocyst component Exo84 C-terminal" evidence="7">
    <location>
        <begin position="319"/>
        <end position="521"/>
    </location>
</feature>
<dbReference type="Proteomes" id="UP000612746">
    <property type="component" value="Unassembled WGS sequence"/>
</dbReference>
<name>A0A8H7QAH0_9FUNG</name>
<dbReference type="Gene3D" id="1.20.58.1210">
    <property type="entry name" value="Exo84p, N-terminal helical domain"/>
    <property type="match status" value="1"/>
</dbReference>
<keyword evidence="4" id="KW-0813">Transport</keyword>
<dbReference type="InterPro" id="IPR042561">
    <property type="entry name" value="Exo84_C_1"/>
</dbReference>
<dbReference type="GO" id="GO:0006887">
    <property type="term" value="P:exocytosis"/>
    <property type="evidence" value="ECO:0007669"/>
    <property type="project" value="UniProtKB-KW"/>
</dbReference>
<evidence type="ECO:0000256" key="6">
    <source>
        <dbReference type="ARBA" id="ARBA00022927"/>
    </source>
</evidence>
<evidence type="ECO:0000313" key="9">
    <source>
        <dbReference type="Proteomes" id="UP000612746"/>
    </source>
</evidence>
<comment type="similarity">
    <text evidence="2">Belongs to the EXO84 family.</text>
</comment>
<evidence type="ECO:0000259" key="7">
    <source>
        <dbReference type="Pfam" id="PF16528"/>
    </source>
</evidence>
<keyword evidence="9" id="KW-1185">Reference proteome</keyword>
<dbReference type="GO" id="GO:0030133">
    <property type="term" value="C:transport vesicle"/>
    <property type="evidence" value="ECO:0007669"/>
    <property type="project" value="UniProtKB-SubCell"/>
</dbReference>
<dbReference type="InterPro" id="IPR033961">
    <property type="entry name" value="Exo84"/>
</dbReference>
<evidence type="ECO:0000256" key="5">
    <source>
        <dbReference type="ARBA" id="ARBA00022483"/>
    </source>
</evidence>
<protein>
    <recommendedName>
        <fullName evidence="3">Exocyst complex component EXO84</fullName>
    </recommendedName>
</protein>
<dbReference type="AlphaFoldDB" id="A0A8H7QAH0"/>
<dbReference type="Pfam" id="PF25345">
    <property type="entry name" value="PH_EXO84"/>
    <property type="match status" value="1"/>
</dbReference>
<evidence type="ECO:0000256" key="1">
    <source>
        <dbReference type="ARBA" id="ARBA00004398"/>
    </source>
</evidence>
<comment type="caution">
    <text evidence="8">The sequence shown here is derived from an EMBL/GenBank/DDBJ whole genome shotgun (WGS) entry which is preliminary data.</text>
</comment>
<dbReference type="InterPro" id="IPR042560">
    <property type="entry name" value="Exo84_C_2"/>
</dbReference>
<dbReference type="InterPro" id="IPR032403">
    <property type="entry name" value="Exo84_C"/>
</dbReference>